<name>A0AAD7REA2_9TELE</name>
<dbReference type="GO" id="GO:0016705">
    <property type="term" value="F:oxidoreductase activity, acting on paired donors, with incorporation or reduction of molecular oxygen"/>
    <property type="evidence" value="ECO:0007669"/>
    <property type="project" value="InterPro"/>
</dbReference>
<dbReference type="GO" id="GO:0005506">
    <property type="term" value="F:iron ion binding"/>
    <property type="evidence" value="ECO:0007669"/>
    <property type="project" value="InterPro"/>
</dbReference>
<dbReference type="EMBL" id="JAINUG010000319">
    <property type="protein sequence ID" value="KAJ8378493.1"/>
    <property type="molecule type" value="Genomic_DNA"/>
</dbReference>
<dbReference type="GO" id="GO:0004497">
    <property type="term" value="F:monooxygenase activity"/>
    <property type="evidence" value="ECO:0007669"/>
    <property type="project" value="InterPro"/>
</dbReference>
<reference evidence="2" key="1">
    <citation type="journal article" date="2023" name="Science">
        <title>Genome structures resolve the early diversification of teleost fishes.</title>
        <authorList>
            <person name="Parey E."/>
            <person name="Louis A."/>
            <person name="Montfort J."/>
            <person name="Bouchez O."/>
            <person name="Roques C."/>
            <person name="Iampietro C."/>
            <person name="Lluch J."/>
            <person name="Castinel A."/>
            <person name="Donnadieu C."/>
            <person name="Desvignes T."/>
            <person name="Floi Bucao C."/>
            <person name="Jouanno E."/>
            <person name="Wen M."/>
            <person name="Mejri S."/>
            <person name="Dirks R."/>
            <person name="Jansen H."/>
            <person name="Henkel C."/>
            <person name="Chen W.J."/>
            <person name="Zahm M."/>
            <person name="Cabau C."/>
            <person name="Klopp C."/>
            <person name="Thompson A.W."/>
            <person name="Robinson-Rechavi M."/>
            <person name="Braasch I."/>
            <person name="Lecointre G."/>
            <person name="Bobe J."/>
            <person name="Postlethwait J.H."/>
            <person name="Berthelot C."/>
            <person name="Roest Crollius H."/>
            <person name="Guiguen Y."/>
        </authorList>
    </citation>
    <scope>NUCLEOTIDE SEQUENCE</scope>
    <source>
        <strain evidence="2">NC1722</strain>
    </source>
</reference>
<dbReference type="GO" id="GO:0020037">
    <property type="term" value="F:heme binding"/>
    <property type="evidence" value="ECO:0007669"/>
    <property type="project" value="InterPro"/>
</dbReference>
<keyword evidence="3" id="KW-1185">Reference proteome</keyword>
<evidence type="ECO:0000256" key="1">
    <source>
        <dbReference type="ARBA" id="ARBA00010617"/>
    </source>
</evidence>
<protein>
    <submittedName>
        <fullName evidence="2">Uncharacterized protein</fullName>
    </submittedName>
</protein>
<sequence>MLGGTSCQRKLQEEGGLLSLFSREEGMFGEQLARMEMFLFFTSLLHKFTFSAPPGVEPSLEAQGGVTLSPKPFHICISNH</sequence>
<evidence type="ECO:0000313" key="2">
    <source>
        <dbReference type="EMBL" id="KAJ8378493.1"/>
    </source>
</evidence>
<comment type="similarity">
    <text evidence="1">Belongs to the cytochrome P450 family.</text>
</comment>
<organism evidence="2 3">
    <name type="scientific">Aldrovandia affinis</name>
    <dbReference type="NCBI Taxonomy" id="143900"/>
    <lineage>
        <taxon>Eukaryota</taxon>
        <taxon>Metazoa</taxon>
        <taxon>Chordata</taxon>
        <taxon>Craniata</taxon>
        <taxon>Vertebrata</taxon>
        <taxon>Euteleostomi</taxon>
        <taxon>Actinopterygii</taxon>
        <taxon>Neopterygii</taxon>
        <taxon>Teleostei</taxon>
        <taxon>Notacanthiformes</taxon>
        <taxon>Halosauridae</taxon>
        <taxon>Aldrovandia</taxon>
    </lineage>
</organism>
<dbReference type="Pfam" id="PF00067">
    <property type="entry name" value="p450"/>
    <property type="match status" value="1"/>
</dbReference>
<dbReference type="InterPro" id="IPR001128">
    <property type="entry name" value="Cyt_P450"/>
</dbReference>
<comment type="caution">
    <text evidence="2">The sequence shown here is derived from an EMBL/GenBank/DDBJ whole genome shotgun (WGS) entry which is preliminary data.</text>
</comment>
<proteinExistence type="inferred from homology"/>
<dbReference type="Proteomes" id="UP001221898">
    <property type="component" value="Unassembled WGS sequence"/>
</dbReference>
<dbReference type="SUPFAM" id="SSF48264">
    <property type="entry name" value="Cytochrome P450"/>
    <property type="match status" value="1"/>
</dbReference>
<gene>
    <name evidence="2" type="ORF">AAFF_G00239570</name>
</gene>
<dbReference type="InterPro" id="IPR036396">
    <property type="entry name" value="Cyt_P450_sf"/>
</dbReference>
<dbReference type="AlphaFoldDB" id="A0AAD7REA2"/>
<dbReference type="Gene3D" id="1.10.630.10">
    <property type="entry name" value="Cytochrome P450"/>
    <property type="match status" value="1"/>
</dbReference>
<evidence type="ECO:0000313" key="3">
    <source>
        <dbReference type="Proteomes" id="UP001221898"/>
    </source>
</evidence>
<accession>A0AAD7REA2</accession>